<dbReference type="AlphaFoldDB" id="A0A437R5S6"/>
<dbReference type="SUPFAM" id="SSF53850">
    <property type="entry name" value="Periplasmic binding protein-like II"/>
    <property type="match status" value="1"/>
</dbReference>
<protein>
    <recommendedName>
        <fullName evidence="3">Transporter substrate-binding domain-containing protein</fullName>
    </recommendedName>
</protein>
<dbReference type="Proteomes" id="UP000283077">
    <property type="component" value="Unassembled WGS sequence"/>
</dbReference>
<gene>
    <name evidence="1" type="ORF">EOE67_00025</name>
</gene>
<organism evidence="1 2">
    <name type="scientific">Rheinheimera riviphila</name>
    <dbReference type="NCBI Taxonomy" id="1834037"/>
    <lineage>
        <taxon>Bacteria</taxon>
        <taxon>Pseudomonadati</taxon>
        <taxon>Pseudomonadota</taxon>
        <taxon>Gammaproteobacteria</taxon>
        <taxon>Chromatiales</taxon>
        <taxon>Chromatiaceae</taxon>
        <taxon>Rheinheimera</taxon>
    </lineage>
</organism>
<evidence type="ECO:0000313" key="2">
    <source>
        <dbReference type="Proteomes" id="UP000283077"/>
    </source>
</evidence>
<proteinExistence type="predicted"/>
<reference evidence="1 2" key="1">
    <citation type="submission" date="2019-01" db="EMBL/GenBank/DDBJ databases">
        <authorList>
            <person name="Chen W.-M."/>
        </authorList>
    </citation>
    <scope>NUCLEOTIDE SEQUENCE [LARGE SCALE GENOMIC DNA]</scope>
    <source>
        <strain evidence="1 2">KYPC3</strain>
    </source>
</reference>
<dbReference type="OrthoDB" id="5452199at2"/>
<dbReference type="EMBL" id="SACS01000001">
    <property type="protein sequence ID" value="RVU42061.1"/>
    <property type="molecule type" value="Genomic_DNA"/>
</dbReference>
<evidence type="ECO:0008006" key="3">
    <source>
        <dbReference type="Google" id="ProtNLM"/>
    </source>
</evidence>
<comment type="caution">
    <text evidence="1">The sequence shown here is derived from an EMBL/GenBank/DDBJ whole genome shotgun (WGS) entry which is preliminary data.</text>
</comment>
<keyword evidence="2" id="KW-1185">Reference proteome</keyword>
<evidence type="ECO:0000313" key="1">
    <source>
        <dbReference type="EMBL" id="RVU42061.1"/>
    </source>
</evidence>
<sequence length="264" mass="30093">MYIRDDVYEDYLKFVDGRDVLSITEFNSPYLRRDVADMVVLQQALALGGFTKKFNYIPGKVNFRNTKMLENGELLLSFDSYWLTDAKAIADKIYISDPVIKKGQYLAGLFASPNNKKVFAVTSVGQLAELTAVSTPKWQTDWQTLSTLPLKQLVREDEWLSQARMVHMQWVDFMLMPLFNAPSGHYQLEKIHLKMVPKLAVLLNDSRHFVISRNHPQGKAAFSALNSGLKQLRASGKIELIYTRAGFLVDHAQYNILNTPKTVD</sequence>
<accession>A0A437R5S6</accession>
<name>A0A437R5S6_9GAMM</name>